<keyword evidence="5" id="KW-1185">Reference proteome</keyword>
<proteinExistence type="predicted"/>
<dbReference type="RefSeq" id="WP_259859580.1">
    <property type="nucleotide sequence ID" value="NZ_BAAAST010000039.1"/>
</dbReference>
<dbReference type="EMBL" id="CP073720">
    <property type="protein sequence ID" value="UWP81810.1"/>
    <property type="molecule type" value="Genomic_DNA"/>
</dbReference>
<evidence type="ECO:0000256" key="1">
    <source>
        <dbReference type="SAM" id="MobiDB-lite"/>
    </source>
</evidence>
<dbReference type="InterPro" id="IPR018910">
    <property type="entry name" value="LpqB_C"/>
</dbReference>
<evidence type="ECO:0000259" key="3">
    <source>
        <dbReference type="Pfam" id="PF25976"/>
    </source>
</evidence>
<protein>
    <recommendedName>
        <fullName evidence="6">GerMN domain-containing protein</fullName>
    </recommendedName>
</protein>
<organism evidence="4 5">
    <name type="scientific">Dactylosporangium fulvum</name>
    <dbReference type="NCBI Taxonomy" id="53359"/>
    <lineage>
        <taxon>Bacteria</taxon>
        <taxon>Bacillati</taxon>
        <taxon>Actinomycetota</taxon>
        <taxon>Actinomycetes</taxon>
        <taxon>Micromonosporales</taxon>
        <taxon>Micromonosporaceae</taxon>
        <taxon>Dactylosporangium</taxon>
    </lineage>
</organism>
<feature type="domain" description="Lipoprotein LpqB N-terminal" evidence="3">
    <location>
        <begin position="43"/>
        <end position="170"/>
    </location>
</feature>
<dbReference type="Pfam" id="PF25976">
    <property type="entry name" value="LpqB_N"/>
    <property type="match status" value="1"/>
</dbReference>
<evidence type="ECO:0008006" key="6">
    <source>
        <dbReference type="Google" id="ProtNLM"/>
    </source>
</evidence>
<reference evidence="4" key="2">
    <citation type="submission" date="2022-09" db="EMBL/GenBank/DDBJ databases">
        <title>Biosynthetic gene clusters of Dactylosporangioum fulvum.</title>
        <authorList>
            <person name="Caradec T."/>
        </authorList>
    </citation>
    <scope>NUCLEOTIDE SEQUENCE</scope>
    <source>
        <strain evidence="4">NRRL B-16292</strain>
    </source>
</reference>
<evidence type="ECO:0000259" key="2">
    <source>
        <dbReference type="Pfam" id="PF10647"/>
    </source>
</evidence>
<dbReference type="InterPro" id="IPR011044">
    <property type="entry name" value="Quino_amine_DH_bsu"/>
</dbReference>
<dbReference type="InterPro" id="IPR059026">
    <property type="entry name" value="LpqB_N"/>
</dbReference>
<dbReference type="Pfam" id="PF10647">
    <property type="entry name" value="Gmad1"/>
    <property type="match status" value="1"/>
</dbReference>
<dbReference type="Proteomes" id="UP001059617">
    <property type="component" value="Chromosome"/>
</dbReference>
<evidence type="ECO:0000313" key="5">
    <source>
        <dbReference type="Proteomes" id="UP001059617"/>
    </source>
</evidence>
<feature type="region of interest" description="Disordered" evidence="1">
    <location>
        <begin position="592"/>
        <end position="615"/>
    </location>
</feature>
<feature type="domain" description="Lipoprotein LpqB C-terminal" evidence="2">
    <location>
        <begin position="341"/>
        <end position="551"/>
    </location>
</feature>
<gene>
    <name evidence="4" type="ORF">Dfulv_43085</name>
</gene>
<feature type="region of interest" description="Disordered" evidence="1">
    <location>
        <begin position="428"/>
        <end position="447"/>
    </location>
</feature>
<reference evidence="4" key="1">
    <citation type="submission" date="2021-04" db="EMBL/GenBank/DDBJ databases">
        <authorList>
            <person name="Hartkoorn R.C."/>
            <person name="Beaudoing E."/>
            <person name="Hot D."/>
        </authorList>
    </citation>
    <scope>NUCLEOTIDE SEQUENCE</scope>
    <source>
        <strain evidence="4">NRRL B-16292</strain>
    </source>
</reference>
<accession>A0ABY5VX34</accession>
<name>A0ABY5VX34_9ACTN</name>
<evidence type="ECO:0000313" key="4">
    <source>
        <dbReference type="EMBL" id="UWP81810.1"/>
    </source>
</evidence>
<dbReference type="SUPFAM" id="SSF50969">
    <property type="entry name" value="YVTN repeat-like/Quinoprotein amine dehydrogenase"/>
    <property type="match status" value="1"/>
</dbReference>
<sequence>MALLLGGCGLPGQTEPRYLGPAATATATADRVEQLPTREGAATASDLVTRFLASSVGGNGAGADPEEARTETQKRMRDFFTQPGGTRWLPGQKLQVVKVARISEELGKEAGTWNVSVEGQLIGTLDERGVLNQEPTQDRAQPSVWDFKVVSVGGPLMIEDAPNDTMLLSEWALDEWYLQQPIYFWEIGVDSRKKLVPDLRYMSKRLLSQAQRVAQVLSWLARPSDLVQPVTEGLAADVDIKDIPVATRDAVTINLGFKAIGKEDELRRAARQIRWSLEAHPRVTLTIENRDRGINSDGYEGDNAAVEAGAETNPERFCIVDGVARPVDLSSGSAPAIFAQGGENTSVVSAAINRSKTHAALVRQPDPRGKQTLYVSAADATTTNPPKYVPVGVSGAKLTRPVWIERPAQLFLVSDGMALWAVTPPTGDAPAKAEKVSGPQGDAPTSGISSLAVAPDGRRIAFISNGAVNVASLLFDNGKLTGLGTYRKVYTSLGENRAVGWLTETSLAVGGTRNPAAAAGEAYSLVSITVDSTVEKPLPERDRTATAQSVITHMSVRIASPSGQQGGVLIMFESNGVAHTVYSQDIGPIQLAGPQPSASSTAPQLPPAKAPFYAD</sequence>